<evidence type="ECO:0000256" key="1">
    <source>
        <dbReference type="SAM" id="Phobius"/>
    </source>
</evidence>
<evidence type="ECO:0000313" key="2">
    <source>
        <dbReference type="EMBL" id="RML91880.1"/>
    </source>
</evidence>
<evidence type="ECO:0000313" key="3">
    <source>
        <dbReference type="Proteomes" id="UP000282378"/>
    </source>
</evidence>
<dbReference type="Proteomes" id="UP000282378">
    <property type="component" value="Unassembled WGS sequence"/>
</dbReference>
<name>A0A3M2ZUT0_PSEYM</name>
<reference evidence="2 3" key="1">
    <citation type="submission" date="2018-08" db="EMBL/GenBank/DDBJ databases">
        <title>Recombination of ecologically and evolutionarily significant loci maintains genetic cohesion in the Pseudomonas syringae species complex.</title>
        <authorList>
            <person name="Dillon M."/>
            <person name="Thakur S."/>
            <person name="Almeida R.N.D."/>
            <person name="Weir B.S."/>
            <person name="Guttman D.S."/>
        </authorList>
    </citation>
    <scope>NUCLEOTIDE SEQUENCE [LARGE SCALE GENOMIC DNA]</scope>
    <source>
        <strain evidence="2 3">88_10</strain>
    </source>
</reference>
<protein>
    <submittedName>
        <fullName evidence="2">Uncharacterized protein</fullName>
    </submittedName>
</protein>
<keyword evidence="1" id="KW-0812">Transmembrane</keyword>
<dbReference type="EMBL" id="RBNL01001239">
    <property type="protein sequence ID" value="RML91880.1"/>
    <property type="molecule type" value="Genomic_DNA"/>
</dbReference>
<comment type="caution">
    <text evidence="2">The sequence shown here is derived from an EMBL/GenBank/DDBJ whole genome shotgun (WGS) entry which is preliminary data.</text>
</comment>
<gene>
    <name evidence="2" type="ORF">APX70_200009</name>
</gene>
<organism evidence="2 3">
    <name type="scientific">Pseudomonas syringae pv. maculicola</name>
    <dbReference type="NCBI Taxonomy" id="59511"/>
    <lineage>
        <taxon>Bacteria</taxon>
        <taxon>Pseudomonadati</taxon>
        <taxon>Pseudomonadota</taxon>
        <taxon>Gammaproteobacteria</taxon>
        <taxon>Pseudomonadales</taxon>
        <taxon>Pseudomonadaceae</taxon>
        <taxon>Pseudomonas</taxon>
    </lineage>
</organism>
<accession>A0A3M2ZUT0</accession>
<feature type="transmembrane region" description="Helical" evidence="1">
    <location>
        <begin position="12"/>
        <end position="32"/>
    </location>
</feature>
<keyword evidence="1" id="KW-0472">Membrane</keyword>
<dbReference type="AlphaFoldDB" id="A0A3M2ZUT0"/>
<proteinExistence type="predicted"/>
<sequence length="35" mass="3684">MISGACTSANARLVCGPSMAMVMLCGLAWVNVRIR</sequence>
<keyword evidence="1" id="KW-1133">Transmembrane helix</keyword>